<dbReference type="InterPro" id="IPR050250">
    <property type="entry name" value="Macrolide_Exporter_MacB"/>
</dbReference>
<proteinExistence type="inferred from homology"/>
<dbReference type="PANTHER" id="PTHR30572">
    <property type="entry name" value="MEMBRANE COMPONENT OF TRANSPORTER-RELATED"/>
    <property type="match status" value="1"/>
</dbReference>
<organism evidence="10 11">
    <name type="scientific">Olivibacter domesticus</name>
    <name type="common">Pseudosphingobacterium domesticum</name>
    <dbReference type="NCBI Taxonomy" id="407022"/>
    <lineage>
        <taxon>Bacteria</taxon>
        <taxon>Pseudomonadati</taxon>
        <taxon>Bacteroidota</taxon>
        <taxon>Sphingobacteriia</taxon>
        <taxon>Sphingobacteriales</taxon>
        <taxon>Sphingobacteriaceae</taxon>
        <taxon>Olivibacter</taxon>
    </lineage>
</organism>
<evidence type="ECO:0000256" key="4">
    <source>
        <dbReference type="ARBA" id="ARBA00022989"/>
    </source>
</evidence>
<dbReference type="GO" id="GO:0022857">
    <property type="term" value="F:transmembrane transporter activity"/>
    <property type="evidence" value="ECO:0007669"/>
    <property type="project" value="TreeGrafter"/>
</dbReference>
<feature type="transmembrane region" description="Helical" evidence="7">
    <location>
        <begin position="293"/>
        <end position="315"/>
    </location>
</feature>
<accession>A0A1H7SF45</accession>
<dbReference type="STRING" id="407022.SAMN05661044_03205"/>
<feature type="domain" description="MacB-like periplasmic core" evidence="9">
    <location>
        <begin position="444"/>
        <end position="624"/>
    </location>
</feature>
<name>A0A1H7SF45_OLID1</name>
<dbReference type="InterPro" id="IPR003838">
    <property type="entry name" value="ABC3_permease_C"/>
</dbReference>
<keyword evidence="3 7" id="KW-0812">Transmembrane</keyword>
<gene>
    <name evidence="10" type="ORF">SAMN05661044_03205</name>
</gene>
<dbReference type="GO" id="GO:0005886">
    <property type="term" value="C:plasma membrane"/>
    <property type="evidence" value="ECO:0007669"/>
    <property type="project" value="UniProtKB-SubCell"/>
</dbReference>
<evidence type="ECO:0000256" key="3">
    <source>
        <dbReference type="ARBA" id="ARBA00022692"/>
    </source>
</evidence>
<dbReference type="OrthoDB" id="1451596at2"/>
<feature type="transmembrane region" description="Helical" evidence="7">
    <location>
        <begin position="21"/>
        <end position="42"/>
    </location>
</feature>
<reference evidence="11" key="1">
    <citation type="submission" date="2016-10" db="EMBL/GenBank/DDBJ databases">
        <authorList>
            <person name="Varghese N."/>
            <person name="Submissions S."/>
        </authorList>
    </citation>
    <scope>NUCLEOTIDE SEQUENCE [LARGE SCALE GENOMIC DNA]</scope>
    <source>
        <strain evidence="11">DSM 18733</strain>
    </source>
</reference>
<feature type="transmembrane region" description="Helical" evidence="7">
    <location>
        <begin position="730"/>
        <end position="749"/>
    </location>
</feature>
<dbReference type="EMBL" id="FOAF01000003">
    <property type="protein sequence ID" value="SEL71242.1"/>
    <property type="molecule type" value="Genomic_DNA"/>
</dbReference>
<evidence type="ECO:0000313" key="11">
    <source>
        <dbReference type="Proteomes" id="UP000199421"/>
    </source>
</evidence>
<evidence type="ECO:0000256" key="7">
    <source>
        <dbReference type="SAM" id="Phobius"/>
    </source>
</evidence>
<comment type="subcellular location">
    <subcellularLocation>
        <location evidence="1">Cell membrane</location>
        <topology evidence="1">Multi-pass membrane protein</topology>
    </subcellularLocation>
</comment>
<feature type="transmembrane region" description="Helical" evidence="7">
    <location>
        <begin position="387"/>
        <end position="411"/>
    </location>
</feature>
<evidence type="ECO:0000259" key="8">
    <source>
        <dbReference type="Pfam" id="PF02687"/>
    </source>
</evidence>
<evidence type="ECO:0000259" key="9">
    <source>
        <dbReference type="Pfam" id="PF12704"/>
    </source>
</evidence>
<evidence type="ECO:0000256" key="5">
    <source>
        <dbReference type="ARBA" id="ARBA00023136"/>
    </source>
</evidence>
<evidence type="ECO:0000256" key="2">
    <source>
        <dbReference type="ARBA" id="ARBA00022475"/>
    </source>
</evidence>
<keyword evidence="5 7" id="KW-0472">Membrane</keyword>
<evidence type="ECO:0000256" key="1">
    <source>
        <dbReference type="ARBA" id="ARBA00004651"/>
    </source>
</evidence>
<feature type="transmembrane region" description="Helical" evidence="7">
    <location>
        <begin position="677"/>
        <end position="702"/>
    </location>
</feature>
<evidence type="ECO:0000256" key="6">
    <source>
        <dbReference type="ARBA" id="ARBA00038076"/>
    </source>
</evidence>
<dbReference type="Pfam" id="PF12704">
    <property type="entry name" value="MacB_PCD"/>
    <property type="match status" value="2"/>
</dbReference>
<feature type="transmembrane region" description="Helical" evidence="7">
    <location>
        <begin position="431"/>
        <end position="456"/>
    </location>
</feature>
<comment type="similarity">
    <text evidence="6">Belongs to the ABC-4 integral membrane protein family.</text>
</comment>
<dbReference type="RefSeq" id="WP_093326348.1">
    <property type="nucleotide sequence ID" value="NZ_FOAF01000003.1"/>
</dbReference>
<dbReference type="AlphaFoldDB" id="A0A1H7SF45"/>
<protein>
    <submittedName>
        <fullName evidence="10">Putative ABC transport system permease protein</fullName>
    </submittedName>
</protein>
<dbReference type="Proteomes" id="UP000199421">
    <property type="component" value="Unassembled WGS sequence"/>
</dbReference>
<feature type="transmembrane region" description="Helical" evidence="7">
    <location>
        <begin position="764"/>
        <end position="784"/>
    </location>
</feature>
<evidence type="ECO:0000313" key="10">
    <source>
        <dbReference type="EMBL" id="SEL71242.1"/>
    </source>
</evidence>
<keyword evidence="4 7" id="KW-1133">Transmembrane helix</keyword>
<feature type="domain" description="ABC3 transporter permease C-terminal" evidence="8">
    <location>
        <begin position="299"/>
        <end position="414"/>
    </location>
</feature>
<feature type="domain" description="MacB-like periplasmic core" evidence="9">
    <location>
        <begin position="20"/>
        <end position="235"/>
    </location>
</feature>
<feature type="transmembrane region" description="Helical" evidence="7">
    <location>
        <begin position="344"/>
        <end position="367"/>
    </location>
</feature>
<keyword evidence="11" id="KW-1185">Reference proteome</keyword>
<feature type="domain" description="ABC3 transporter permease C-terminal" evidence="8">
    <location>
        <begin position="681"/>
        <end position="794"/>
    </location>
</feature>
<dbReference type="Pfam" id="PF02687">
    <property type="entry name" value="FtsX"/>
    <property type="match status" value="2"/>
</dbReference>
<dbReference type="PANTHER" id="PTHR30572:SF4">
    <property type="entry name" value="ABC TRANSPORTER PERMEASE YTRF"/>
    <property type="match status" value="1"/>
</dbReference>
<dbReference type="InterPro" id="IPR025857">
    <property type="entry name" value="MacB_PCD"/>
</dbReference>
<keyword evidence="2" id="KW-1003">Cell membrane</keyword>
<sequence>MLKNYFKIAWRNLLRQRTFSSINILGLALGLATCLLISLYIFDELSFDRFHEKADRIVRVVFKGTTPGGKLNEAHVMPPVAQALKTEFPEVEDATRFRRAGKPIFLINGNRFYEEEMAFADANIFNVFSLPLIHGDSKSALKEPNTVVISQDMAKKYFGRINVLGKLLIIKDSNTPLKVTGVMENIPANSHFHFDLFTSMASFGPASSTSWMESEFFTYLLLKKGVDYKGLEGKLPAVFEKYAGPQFPESFGMSYAAFQKAGNAIGLFLQPLTDIHLHSDFASDLSSPGDIRYVYIFGCIAVFMLIIASINFMNLSTAGASKRAREVSVRKVLGSGRQALTYQFLIESILLVFISLLLAVGLTVAGLPLFNHLSGKALDFHDVSNLWLLPVLPAFGLIIGLLSGSYPAFFLSSFKPIAVLKGKLSPENKGLGIRSGLVVFQFFVSIVLIFCTMVVYNQLSYMRNKKLGYDKNQVLVIQSWPLGKNEALFRQQLLEDPRVADVTNSPYVPAGASGNNNFFVHTEEKPSEWVKTLRYDVDDHYLSTLGIELKEGRNFSNTYGTDSLSAIINETAAATFKWKGGALGHTITNKDHKTLRIVGVVKDFHFRSMHERISPLVMVMQQNYGNLLLKAKTEDIDPLLKTIEARYKALQPDLPFSFSFLDERVNNTYATEAKTGYLLGLFAGLTIFVACLGLFGLAMFTADQRTKEIGIRKVLGASVSGIVSMLSKDFIKLVLLAFIIASPLAWWLMNRWLEDFAYRINIQWWIFARAGIGAVLIALLTVSFQAIKAARANPVDSLRNE</sequence>